<dbReference type="SUPFAM" id="SSF52058">
    <property type="entry name" value="L domain-like"/>
    <property type="match status" value="1"/>
</dbReference>
<name>A0A816J3Z5_BRANA</name>
<evidence type="ECO:0000256" key="1">
    <source>
        <dbReference type="SAM" id="MobiDB-lite"/>
    </source>
</evidence>
<dbReference type="AlphaFoldDB" id="A0A816J3Z5"/>
<proteinExistence type="predicted"/>
<dbReference type="InterPro" id="IPR032675">
    <property type="entry name" value="LRR_dom_sf"/>
</dbReference>
<feature type="compositionally biased region" description="Basic and acidic residues" evidence="1">
    <location>
        <begin position="153"/>
        <end position="168"/>
    </location>
</feature>
<gene>
    <name evidence="2" type="ORF">DARMORV10_C09P54510.1</name>
</gene>
<reference evidence="2" key="1">
    <citation type="submission" date="2021-01" db="EMBL/GenBank/DDBJ databases">
        <authorList>
            <consortium name="Genoscope - CEA"/>
            <person name="William W."/>
        </authorList>
    </citation>
    <scope>NUCLEOTIDE SEQUENCE</scope>
</reference>
<feature type="region of interest" description="Disordered" evidence="1">
    <location>
        <begin position="145"/>
        <end position="168"/>
    </location>
</feature>
<dbReference type="Proteomes" id="UP001295469">
    <property type="component" value="Chromosome C09"/>
</dbReference>
<accession>A0A816J3Z5</accession>
<evidence type="ECO:0000313" key="2">
    <source>
        <dbReference type="EMBL" id="CAF1774592.1"/>
    </source>
</evidence>
<sequence length="168" mass="18898">MSSDIYSSSANASATRPPTNAYLMLRYEQPHRPLHLPRELARYLLRPENGSIIAINLDRLGLSGELKFSTLTGLTSLRNLTLSGNNFSGRVVPSLGAISSLQRLDLRDSGNLLAGNRTRLLCSSFVEGLLPCSYPELDQKLEEAERLKKKRDPRLDFKEKQAEHLYRQ</sequence>
<protein>
    <submittedName>
        <fullName evidence="2">(rape) hypothetical protein</fullName>
    </submittedName>
</protein>
<dbReference type="Gene3D" id="3.80.10.10">
    <property type="entry name" value="Ribonuclease Inhibitor"/>
    <property type="match status" value="1"/>
</dbReference>
<dbReference type="EMBL" id="HG994373">
    <property type="protein sequence ID" value="CAF1774592.1"/>
    <property type="molecule type" value="Genomic_DNA"/>
</dbReference>
<organism evidence="2">
    <name type="scientific">Brassica napus</name>
    <name type="common">Rape</name>
    <dbReference type="NCBI Taxonomy" id="3708"/>
    <lineage>
        <taxon>Eukaryota</taxon>
        <taxon>Viridiplantae</taxon>
        <taxon>Streptophyta</taxon>
        <taxon>Embryophyta</taxon>
        <taxon>Tracheophyta</taxon>
        <taxon>Spermatophyta</taxon>
        <taxon>Magnoliopsida</taxon>
        <taxon>eudicotyledons</taxon>
        <taxon>Gunneridae</taxon>
        <taxon>Pentapetalae</taxon>
        <taxon>rosids</taxon>
        <taxon>malvids</taxon>
        <taxon>Brassicales</taxon>
        <taxon>Brassicaceae</taxon>
        <taxon>Brassiceae</taxon>
        <taxon>Brassica</taxon>
    </lineage>
</organism>